<dbReference type="NCBIfam" id="TIGR02605">
    <property type="entry name" value="CxxC_CxxC_SSSS"/>
    <property type="match status" value="1"/>
</dbReference>
<gene>
    <name evidence="3" type="ORF">MNODULE_09000</name>
</gene>
<dbReference type="Pfam" id="PF09723">
    <property type="entry name" value="Zn_ribbon_8"/>
    <property type="match status" value="1"/>
</dbReference>
<proteinExistence type="predicted"/>
<accession>A0A7X6DPC9</accession>
<comment type="caution">
    <text evidence="3">The sequence shown here is derived from an EMBL/GenBank/DDBJ whole genome shotgun (WGS) entry which is preliminary data.</text>
</comment>
<dbReference type="AlphaFoldDB" id="A0A7X6DPC9"/>
<protein>
    <submittedName>
        <fullName evidence="3">Zinc ribbon domain-containing protein</fullName>
    </submittedName>
</protein>
<reference evidence="3 4" key="1">
    <citation type="journal article" date="2020" name="Nature">
        <title>Bacterial chemolithoautotrophy via manganese oxidation.</title>
        <authorList>
            <person name="Yu H."/>
            <person name="Leadbetter J.R."/>
        </authorList>
    </citation>
    <scope>NUCLEOTIDE SEQUENCE [LARGE SCALE GENOMIC DNA]</scope>
    <source>
        <strain evidence="3 4">Mn-1</strain>
    </source>
</reference>
<evidence type="ECO:0000259" key="2">
    <source>
        <dbReference type="SMART" id="SM00834"/>
    </source>
</evidence>
<feature type="region of interest" description="Disordered" evidence="1">
    <location>
        <begin position="60"/>
        <end position="104"/>
    </location>
</feature>
<keyword evidence="4" id="KW-1185">Reference proteome</keyword>
<dbReference type="SMART" id="SM00834">
    <property type="entry name" value="CxxC_CXXC_SSSS"/>
    <property type="match status" value="1"/>
</dbReference>
<dbReference type="Proteomes" id="UP000534783">
    <property type="component" value="Unassembled WGS sequence"/>
</dbReference>
<dbReference type="EMBL" id="VTOW01000001">
    <property type="protein sequence ID" value="NKE70875.1"/>
    <property type="molecule type" value="Genomic_DNA"/>
</dbReference>
<evidence type="ECO:0000256" key="1">
    <source>
        <dbReference type="SAM" id="MobiDB-lite"/>
    </source>
</evidence>
<name>A0A7X6DPC9_9BACT</name>
<dbReference type="InterPro" id="IPR013429">
    <property type="entry name" value="Regulatory_FmdB_Zinc_ribbon"/>
</dbReference>
<evidence type="ECO:0000313" key="4">
    <source>
        <dbReference type="Proteomes" id="UP000534783"/>
    </source>
</evidence>
<dbReference type="RefSeq" id="WP_168059107.1">
    <property type="nucleotide sequence ID" value="NZ_VTOW01000001.1"/>
</dbReference>
<organism evidence="3 4">
    <name type="scientific">Candidatus Manganitrophus noduliformans</name>
    <dbReference type="NCBI Taxonomy" id="2606439"/>
    <lineage>
        <taxon>Bacteria</taxon>
        <taxon>Pseudomonadati</taxon>
        <taxon>Nitrospirota</taxon>
        <taxon>Nitrospiria</taxon>
        <taxon>Candidatus Troglogloeales</taxon>
        <taxon>Candidatus Manganitrophaceae</taxon>
        <taxon>Candidatus Manganitrophus</taxon>
    </lineage>
</organism>
<sequence>MPMYDYQCSDCGSFTGYAPVSRAAEPLPCPGCSGPGRRIISAPNLSRMNGDVRKAMHRNERAAHEPGMARRSGAVGVSSDPERKGTPALQAQTKVNARPWMLGH</sequence>
<evidence type="ECO:0000313" key="3">
    <source>
        <dbReference type="EMBL" id="NKE70875.1"/>
    </source>
</evidence>
<feature type="domain" description="Putative regulatory protein FmdB zinc ribbon" evidence="2">
    <location>
        <begin position="1"/>
        <end position="41"/>
    </location>
</feature>